<evidence type="ECO:0000256" key="10">
    <source>
        <dbReference type="ARBA" id="ARBA00022737"/>
    </source>
</evidence>
<dbReference type="InterPro" id="IPR051824">
    <property type="entry name" value="LRR_Rcpt-Like_S/T_Kinase"/>
</dbReference>
<evidence type="ECO:0000256" key="12">
    <source>
        <dbReference type="ARBA" id="ARBA00022777"/>
    </source>
</evidence>
<evidence type="ECO:0000313" key="25">
    <source>
        <dbReference type="EMBL" id="KAL0910544.1"/>
    </source>
</evidence>
<comment type="caution">
    <text evidence="25">The sequence shown here is derived from an EMBL/GenBank/DDBJ whole genome shotgun (WGS) entry which is preliminary data.</text>
</comment>
<evidence type="ECO:0000256" key="6">
    <source>
        <dbReference type="ARBA" id="ARBA00022614"/>
    </source>
</evidence>
<keyword evidence="4" id="KW-0723">Serine/threonine-protein kinase</keyword>
<evidence type="ECO:0000256" key="15">
    <source>
        <dbReference type="ARBA" id="ARBA00023136"/>
    </source>
</evidence>
<evidence type="ECO:0000256" key="23">
    <source>
        <dbReference type="SAM" id="SignalP"/>
    </source>
</evidence>
<feature type="region of interest" description="Disordered" evidence="21">
    <location>
        <begin position="983"/>
        <end position="1002"/>
    </location>
</feature>
<dbReference type="PROSITE" id="PS00107">
    <property type="entry name" value="PROTEIN_KINASE_ATP"/>
    <property type="match status" value="1"/>
</dbReference>
<dbReference type="SUPFAM" id="SSF56112">
    <property type="entry name" value="Protein kinase-like (PK-like)"/>
    <property type="match status" value="1"/>
</dbReference>
<keyword evidence="8 22" id="KW-0812">Transmembrane</keyword>
<keyword evidence="5" id="KW-0597">Phosphoprotein</keyword>
<feature type="transmembrane region" description="Helical" evidence="22">
    <location>
        <begin position="599"/>
        <end position="620"/>
    </location>
</feature>
<feature type="domain" description="Protein kinase" evidence="24">
    <location>
        <begin position="655"/>
        <end position="935"/>
    </location>
</feature>
<evidence type="ECO:0000256" key="7">
    <source>
        <dbReference type="ARBA" id="ARBA00022679"/>
    </source>
</evidence>
<dbReference type="EMBL" id="JANQDX010000016">
    <property type="protein sequence ID" value="KAL0910544.1"/>
    <property type="molecule type" value="Genomic_DNA"/>
</dbReference>
<evidence type="ECO:0000256" key="18">
    <source>
        <dbReference type="ARBA" id="ARBA00047899"/>
    </source>
</evidence>
<dbReference type="Proteomes" id="UP001552299">
    <property type="component" value="Unassembled WGS sequence"/>
</dbReference>
<dbReference type="GO" id="GO:0005886">
    <property type="term" value="C:plasma membrane"/>
    <property type="evidence" value="ECO:0007669"/>
    <property type="project" value="UniProtKB-SubCell"/>
</dbReference>
<evidence type="ECO:0000256" key="19">
    <source>
        <dbReference type="ARBA" id="ARBA00048679"/>
    </source>
</evidence>
<feature type="signal peptide" evidence="23">
    <location>
        <begin position="1"/>
        <end position="22"/>
    </location>
</feature>
<evidence type="ECO:0000256" key="4">
    <source>
        <dbReference type="ARBA" id="ARBA00022527"/>
    </source>
</evidence>
<dbReference type="AlphaFoldDB" id="A0ABD0UCJ6"/>
<evidence type="ECO:0000256" key="8">
    <source>
        <dbReference type="ARBA" id="ARBA00022692"/>
    </source>
</evidence>
<dbReference type="Gene3D" id="3.80.10.10">
    <property type="entry name" value="Ribonuclease Inhibitor"/>
    <property type="match status" value="2"/>
</dbReference>
<evidence type="ECO:0000256" key="22">
    <source>
        <dbReference type="SAM" id="Phobius"/>
    </source>
</evidence>
<dbReference type="InterPro" id="IPR011009">
    <property type="entry name" value="Kinase-like_dom_sf"/>
</dbReference>
<keyword evidence="7" id="KW-0808">Transferase</keyword>
<keyword evidence="12" id="KW-0418">Kinase</keyword>
<dbReference type="Pfam" id="PF13855">
    <property type="entry name" value="LRR_8"/>
    <property type="match status" value="1"/>
</dbReference>
<dbReference type="EC" id="2.7.11.1" evidence="3"/>
<gene>
    <name evidence="25" type="ORF">M5K25_021537</name>
</gene>
<evidence type="ECO:0000256" key="11">
    <source>
        <dbReference type="ARBA" id="ARBA00022741"/>
    </source>
</evidence>
<dbReference type="PANTHER" id="PTHR48006">
    <property type="entry name" value="LEUCINE-RICH REPEAT-CONTAINING PROTEIN DDB_G0281931-RELATED"/>
    <property type="match status" value="1"/>
</dbReference>
<evidence type="ECO:0000256" key="3">
    <source>
        <dbReference type="ARBA" id="ARBA00012513"/>
    </source>
</evidence>
<keyword evidence="26" id="KW-1185">Reference proteome</keyword>
<comment type="subcellular location">
    <subcellularLocation>
        <location evidence="1">Cell membrane</location>
        <topology evidence="1">Single-pass membrane protein</topology>
    </subcellularLocation>
    <subcellularLocation>
        <location evidence="2">Membrane</location>
        <topology evidence="2">Single-pass type I membrane protein</topology>
    </subcellularLocation>
</comment>
<dbReference type="FunFam" id="2.60.120.430:FF:000004">
    <property type="entry name" value="Putative leucine-rich repeat receptor-like serine/threonine-protein kinase"/>
    <property type="match status" value="1"/>
</dbReference>
<keyword evidence="13 20" id="KW-0067">ATP-binding</keyword>
<evidence type="ECO:0000256" key="21">
    <source>
        <dbReference type="SAM" id="MobiDB-lite"/>
    </source>
</evidence>
<dbReference type="Pfam" id="PF07714">
    <property type="entry name" value="PK_Tyr_Ser-Thr"/>
    <property type="match status" value="1"/>
</dbReference>
<feature type="compositionally biased region" description="Low complexity" evidence="21">
    <location>
        <begin position="984"/>
        <end position="994"/>
    </location>
</feature>
<dbReference type="InterPro" id="IPR001611">
    <property type="entry name" value="Leu-rich_rpt"/>
</dbReference>
<dbReference type="FunFam" id="1.10.510.10:FF:000044">
    <property type="entry name" value="Putative LRR receptor-like serine/threonine-protein kinase"/>
    <property type="match status" value="1"/>
</dbReference>
<organism evidence="25 26">
    <name type="scientific">Dendrobium thyrsiflorum</name>
    <name type="common">Pinecone-like raceme dendrobium</name>
    <name type="synonym">Orchid</name>
    <dbReference type="NCBI Taxonomy" id="117978"/>
    <lineage>
        <taxon>Eukaryota</taxon>
        <taxon>Viridiplantae</taxon>
        <taxon>Streptophyta</taxon>
        <taxon>Embryophyta</taxon>
        <taxon>Tracheophyta</taxon>
        <taxon>Spermatophyta</taxon>
        <taxon>Magnoliopsida</taxon>
        <taxon>Liliopsida</taxon>
        <taxon>Asparagales</taxon>
        <taxon>Orchidaceae</taxon>
        <taxon>Epidendroideae</taxon>
        <taxon>Malaxideae</taxon>
        <taxon>Dendrobiinae</taxon>
        <taxon>Dendrobium</taxon>
    </lineage>
</organism>
<evidence type="ECO:0000256" key="9">
    <source>
        <dbReference type="ARBA" id="ARBA00022729"/>
    </source>
</evidence>
<dbReference type="Gene3D" id="1.10.510.10">
    <property type="entry name" value="Transferase(Phosphotransferase) domain 1"/>
    <property type="match status" value="1"/>
</dbReference>
<dbReference type="Gene3D" id="3.30.200.20">
    <property type="entry name" value="Phosphorylase Kinase, domain 1"/>
    <property type="match status" value="1"/>
</dbReference>
<dbReference type="InterPro" id="IPR017441">
    <property type="entry name" value="Protein_kinase_ATP_BS"/>
</dbReference>
<sequence>MCPEKLLFSILMISALLTVALSLSTPLPPEEIEALKRIAEVLNKPYWNFSVDPCSQEAGWVSQNVAKGKENVANVRCSNCNNDGSICHVTSIVLKEQKLVGTLPREMALLPFLQEIDLTHNFLSGTIPDEWATLPLVNFSLHGNSISGQIPSWIGKITTLQKLVLEANRFTGPLPKELGYLRKLTKIEFSANGFSGELPDTFSNLTNLLHFQIGSNNFSGKIPQFLENWTQIRIMDLQASGLQGPIPTGMSLLKNLNDLRISDITGNSAFPQLEGMQQLQYLILRNCGITGEIPSFVKALSTLNLLDLSYNMLSGIIPSTFGSLNHVNFIFLTSNNLSGSVPDWMLNDKNDIDLSYNNYTFIGGNGKTCQLNNINLLGNLHKDDDQSEGVPCLETIPCNGENSAIYINCGGEEVTINDKTYEQDSDNNGVSTFRLGTNWAVSSTGSFLDSSDNNNFIATAKRELSMPNSELYKDARITPLSLTYFGLCLSNGNYSVKLHFSEIIFSDYNGHASPGRRIFDVYIQGGLVLKDFNIRDEANGSEKAIVKTFPAVVTRKTLEIRFHWAGRGTTTVPMSGSYGPLISAISVESAFKPPSKSNLFFIGITSAAISAAILLIFVAWKKGYFRRNDAIDTDLKGLETVSFSLRQILTATSNFSSSKKIGEGGFGSVYKGRLPDGTVIAVKQLSANSSQGNHEFINEIGMISALQHPNLVKLYGCCVEGNQLLLVYEYMENNSLARALYGPKQCQLKLDWSTRHKICIGIAKGLTYLHEESMLKIVHRDIKATNVLLDIDLNPKISDFGLAKLDEKENTHISTRIVGTIGYMAPEYATRGYLTEKADVYSFGIVTLEIVTGKFVSGYINKEKYHLLDMAYAAKEKGDLLSLVDKRLGVEYDQDEALGMISVAILCAHSSPLYRPSMSIVLKMLTGETDIPDFVPDPYRFGENPGYEFGKNPYEMAGSAGSNIKPFYTGKFGNGFREWESKSDSASYDSESNSHLLASSAP</sequence>
<keyword evidence="9 23" id="KW-0732">Signal</keyword>
<dbReference type="Pfam" id="PF11721">
    <property type="entry name" value="Malectin"/>
    <property type="match status" value="1"/>
</dbReference>
<keyword evidence="11 20" id="KW-0547">Nucleotide-binding</keyword>
<dbReference type="InterPro" id="IPR008271">
    <property type="entry name" value="Ser/Thr_kinase_AS"/>
</dbReference>
<dbReference type="InterPro" id="IPR000719">
    <property type="entry name" value="Prot_kinase_dom"/>
</dbReference>
<evidence type="ECO:0000259" key="24">
    <source>
        <dbReference type="PROSITE" id="PS50011"/>
    </source>
</evidence>
<feature type="binding site" evidence="20">
    <location>
        <position position="683"/>
    </location>
    <ligand>
        <name>ATP</name>
        <dbReference type="ChEBI" id="CHEBI:30616"/>
    </ligand>
</feature>
<evidence type="ECO:0000256" key="14">
    <source>
        <dbReference type="ARBA" id="ARBA00022989"/>
    </source>
</evidence>
<dbReference type="PROSITE" id="PS50011">
    <property type="entry name" value="PROTEIN_KINASE_DOM"/>
    <property type="match status" value="1"/>
</dbReference>
<protein>
    <recommendedName>
        <fullName evidence="3">non-specific serine/threonine protein kinase</fullName>
        <ecNumber evidence="3">2.7.11.1</ecNumber>
    </recommendedName>
</protein>
<dbReference type="Pfam" id="PF00560">
    <property type="entry name" value="LRR_1"/>
    <property type="match status" value="1"/>
</dbReference>
<name>A0ABD0UCJ6_DENTH</name>
<dbReference type="SMART" id="SM00220">
    <property type="entry name" value="S_TKc"/>
    <property type="match status" value="1"/>
</dbReference>
<keyword evidence="15 22" id="KW-0472">Membrane</keyword>
<evidence type="ECO:0000256" key="1">
    <source>
        <dbReference type="ARBA" id="ARBA00004162"/>
    </source>
</evidence>
<keyword evidence="16" id="KW-0675">Receptor</keyword>
<evidence type="ECO:0000256" key="5">
    <source>
        <dbReference type="ARBA" id="ARBA00022553"/>
    </source>
</evidence>
<evidence type="ECO:0000256" key="16">
    <source>
        <dbReference type="ARBA" id="ARBA00023170"/>
    </source>
</evidence>
<dbReference type="Gene3D" id="2.60.120.430">
    <property type="entry name" value="Galactose-binding lectin"/>
    <property type="match status" value="1"/>
</dbReference>
<keyword evidence="17" id="KW-0325">Glycoprotein</keyword>
<dbReference type="InterPro" id="IPR001245">
    <property type="entry name" value="Ser-Thr/Tyr_kinase_cat_dom"/>
</dbReference>
<keyword evidence="6" id="KW-0433">Leucine-rich repeat</keyword>
<dbReference type="FunFam" id="3.30.200.20:FF:000217">
    <property type="entry name" value="probable LRR receptor-like serine/threonine-protein kinase At1g53430"/>
    <property type="match status" value="1"/>
</dbReference>
<dbReference type="GO" id="GO:0004674">
    <property type="term" value="F:protein serine/threonine kinase activity"/>
    <property type="evidence" value="ECO:0007669"/>
    <property type="project" value="UniProtKB-KW"/>
</dbReference>
<dbReference type="CDD" id="cd14066">
    <property type="entry name" value="STKc_IRAK"/>
    <property type="match status" value="1"/>
</dbReference>
<reference evidence="25 26" key="1">
    <citation type="journal article" date="2024" name="Plant Biotechnol. J.">
        <title>Dendrobium thyrsiflorum genome and its molecular insights into genes involved in important horticultural traits.</title>
        <authorList>
            <person name="Chen B."/>
            <person name="Wang J.Y."/>
            <person name="Zheng P.J."/>
            <person name="Li K.L."/>
            <person name="Liang Y.M."/>
            <person name="Chen X.F."/>
            <person name="Zhang C."/>
            <person name="Zhao X."/>
            <person name="He X."/>
            <person name="Zhang G.Q."/>
            <person name="Liu Z.J."/>
            <person name="Xu Q."/>
        </authorList>
    </citation>
    <scope>NUCLEOTIDE SEQUENCE [LARGE SCALE GENOMIC DNA]</scope>
    <source>
        <strain evidence="25">GZMU011</strain>
    </source>
</reference>
<accession>A0ABD0UCJ6</accession>
<keyword evidence="14 22" id="KW-1133">Transmembrane helix</keyword>
<evidence type="ECO:0000256" key="17">
    <source>
        <dbReference type="ARBA" id="ARBA00023180"/>
    </source>
</evidence>
<evidence type="ECO:0000256" key="20">
    <source>
        <dbReference type="PROSITE-ProRule" id="PRU10141"/>
    </source>
</evidence>
<dbReference type="InterPro" id="IPR021720">
    <property type="entry name" value="Malectin_dom"/>
</dbReference>
<evidence type="ECO:0000256" key="13">
    <source>
        <dbReference type="ARBA" id="ARBA00022840"/>
    </source>
</evidence>
<evidence type="ECO:0000256" key="2">
    <source>
        <dbReference type="ARBA" id="ARBA00004479"/>
    </source>
</evidence>
<evidence type="ECO:0000313" key="26">
    <source>
        <dbReference type="Proteomes" id="UP001552299"/>
    </source>
</evidence>
<proteinExistence type="predicted"/>
<feature type="chain" id="PRO_5044771903" description="non-specific serine/threonine protein kinase" evidence="23">
    <location>
        <begin position="23"/>
        <end position="1002"/>
    </location>
</feature>
<dbReference type="PANTHER" id="PTHR48006:SF81">
    <property type="entry name" value="PROTEIN KINASE DOMAIN-CONTAINING PROTEIN"/>
    <property type="match status" value="1"/>
</dbReference>
<dbReference type="FunFam" id="3.80.10.10:FF:000383">
    <property type="entry name" value="Leucine-rich repeat receptor protein kinase EMS1"/>
    <property type="match status" value="1"/>
</dbReference>
<dbReference type="InterPro" id="IPR032675">
    <property type="entry name" value="LRR_dom_sf"/>
</dbReference>
<comment type="catalytic activity">
    <reaction evidence="19">
        <text>L-seryl-[protein] + ATP = O-phospho-L-seryl-[protein] + ADP + H(+)</text>
        <dbReference type="Rhea" id="RHEA:17989"/>
        <dbReference type="Rhea" id="RHEA-COMP:9863"/>
        <dbReference type="Rhea" id="RHEA-COMP:11604"/>
        <dbReference type="ChEBI" id="CHEBI:15378"/>
        <dbReference type="ChEBI" id="CHEBI:29999"/>
        <dbReference type="ChEBI" id="CHEBI:30616"/>
        <dbReference type="ChEBI" id="CHEBI:83421"/>
        <dbReference type="ChEBI" id="CHEBI:456216"/>
        <dbReference type="EC" id="2.7.11.1"/>
    </reaction>
</comment>
<dbReference type="GO" id="GO:0005524">
    <property type="term" value="F:ATP binding"/>
    <property type="evidence" value="ECO:0007669"/>
    <property type="project" value="UniProtKB-UniRule"/>
</dbReference>
<dbReference type="SUPFAM" id="SSF52058">
    <property type="entry name" value="L domain-like"/>
    <property type="match status" value="1"/>
</dbReference>
<keyword evidence="10" id="KW-0677">Repeat</keyword>
<comment type="catalytic activity">
    <reaction evidence="18">
        <text>L-threonyl-[protein] + ATP = O-phospho-L-threonyl-[protein] + ADP + H(+)</text>
        <dbReference type="Rhea" id="RHEA:46608"/>
        <dbReference type="Rhea" id="RHEA-COMP:11060"/>
        <dbReference type="Rhea" id="RHEA-COMP:11605"/>
        <dbReference type="ChEBI" id="CHEBI:15378"/>
        <dbReference type="ChEBI" id="CHEBI:30013"/>
        <dbReference type="ChEBI" id="CHEBI:30616"/>
        <dbReference type="ChEBI" id="CHEBI:61977"/>
        <dbReference type="ChEBI" id="CHEBI:456216"/>
        <dbReference type="EC" id="2.7.11.1"/>
    </reaction>
</comment>
<dbReference type="PROSITE" id="PS00108">
    <property type="entry name" value="PROTEIN_KINASE_ST"/>
    <property type="match status" value="1"/>
</dbReference>